<dbReference type="Pfam" id="PF00102">
    <property type="entry name" value="Y_phosphatase"/>
    <property type="match status" value="1"/>
</dbReference>
<dbReference type="STRING" id="2018661.A0A2A2JVX9"/>
<evidence type="ECO:0000259" key="2">
    <source>
        <dbReference type="PROSITE" id="PS50055"/>
    </source>
</evidence>
<feature type="region of interest" description="Disordered" evidence="1">
    <location>
        <begin position="1"/>
        <end position="27"/>
    </location>
</feature>
<feature type="compositionally biased region" description="Polar residues" evidence="1">
    <location>
        <begin position="62"/>
        <end position="76"/>
    </location>
</feature>
<evidence type="ECO:0000313" key="4">
    <source>
        <dbReference type="Proteomes" id="UP000218231"/>
    </source>
</evidence>
<protein>
    <recommendedName>
        <fullName evidence="2">Tyrosine-protein phosphatase domain-containing protein</fullName>
    </recommendedName>
</protein>
<keyword evidence="4" id="KW-1185">Reference proteome</keyword>
<dbReference type="EMBL" id="LIAE01010193">
    <property type="protein sequence ID" value="PAV65800.1"/>
    <property type="molecule type" value="Genomic_DNA"/>
</dbReference>
<comment type="caution">
    <text evidence="3">The sequence shown here is derived from an EMBL/GenBank/DDBJ whole genome shotgun (WGS) entry which is preliminary data.</text>
</comment>
<dbReference type="InterPro" id="IPR050348">
    <property type="entry name" value="Protein-Tyr_Phosphatase"/>
</dbReference>
<dbReference type="InterPro" id="IPR029021">
    <property type="entry name" value="Prot-tyrosine_phosphatase-like"/>
</dbReference>
<feature type="domain" description="Tyrosine-protein phosphatase" evidence="2">
    <location>
        <begin position="137"/>
        <end position="275"/>
    </location>
</feature>
<name>A0A2A2JVX9_9BILA</name>
<reference evidence="3 4" key="1">
    <citation type="journal article" date="2017" name="Curr. Biol.">
        <title>Genome architecture and evolution of a unichromosomal asexual nematode.</title>
        <authorList>
            <person name="Fradin H."/>
            <person name="Zegar C."/>
            <person name="Gutwein M."/>
            <person name="Lucas J."/>
            <person name="Kovtun M."/>
            <person name="Corcoran D."/>
            <person name="Baugh L.R."/>
            <person name="Kiontke K."/>
            <person name="Gunsalus K."/>
            <person name="Fitch D.H."/>
            <person name="Piano F."/>
        </authorList>
    </citation>
    <scope>NUCLEOTIDE SEQUENCE [LARGE SCALE GENOMIC DNA]</scope>
    <source>
        <strain evidence="3">PF1309</strain>
    </source>
</reference>
<accession>A0A2A2JVX9</accession>
<dbReference type="GO" id="GO:0004725">
    <property type="term" value="F:protein tyrosine phosphatase activity"/>
    <property type="evidence" value="ECO:0007669"/>
    <property type="project" value="InterPro"/>
</dbReference>
<dbReference type="SUPFAM" id="SSF52799">
    <property type="entry name" value="(Phosphotyrosine protein) phosphatases II"/>
    <property type="match status" value="1"/>
</dbReference>
<sequence length="289" mass="33771">MTQQQQMDLLQVPESPAPPRRHGGGLWDQLRKRSISELSLVMDVLRGSPSPSGSQYIHPERASQSTGNLQGSPTTGRKSRRRRRVQKTWQAISPSHFQKQMQIVQEEKAMLAVPSAPIDANKFVAYVQERRKKRILFKGEFLMINRSIDHNKCKCDVATTMMERNAYPDTLPYDYNRVILPRIDNDDNSHYINASYVNSWLREKAYVVTQSVRTKPMNSEFWRMVWELGSNCIVMLTKVFDFMRVMCLQYWPITRFQFRDIEVETIDTKTYAHFVSHYCPNSKLLICIL</sequence>
<dbReference type="PROSITE" id="PS50055">
    <property type="entry name" value="TYR_PHOSPHATASE_PTP"/>
    <property type="match status" value="1"/>
</dbReference>
<evidence type="ECO:0000313" key="3">
    <source>
        <dbReference type="EMBL" id="PAV65800.1"/>
    </source>
</evidence>
<organism evidence="3 4">
    <name type="scientific">Diploscapter pachys</name>
    <dbReference type="NCBI Taxonomy" id="2018661"/>
    <lineage>
        <taxon>Eukaryota</taxon>
        <taxon>Metazoa</taxon>
        <taxon>Ecdysozoa</taxon>
        <taxon>Nematoda</taxon>
        <taxon>Chromadorea</taxon>
        <taxon>Rhabditida</taxon>
        <taxon>Rhabditina</taxon>
        <taxon>Rhabditomorpha</taxon>
        <taxon>Rhabditoidea</taxon>
        <taxon>Rhabditidae</taxon>
        <taxon>Diploscapter</taxon>
    </lineage>
</organism>
<dbReference type="PANTHER" id="PTHR19134:SF561">
    <property type="entry name" value="PROTEIN TYROSINE PHOSPHATASE 36E, ISOFORM A"/>
    <property type="match status" value="1"/>
</dbReference>
<dbReference type="SMART" id="SM00194">
    <property type="entry name" value="PTPc"/>
    <property type="match status" value="1"/>
</dbReference>
<dbReference type="OrthoDB" id="6144703at2759"/>
<dbReference type="PANTHER" id="PTHR19134">
    <property type="entry name" value="RECEPTOR-TYPE TYROSINE-PROTEIN PHOSPHATASE"/>
    <property type="match status" value="1"/>
</dbReference>
<evidence type="ECO:0000256" key="1">
    <source>
        <dbReference type="SAM" id="MobiDB-lite"/>
    </source>
</evidence>
<dbReference type="InterPro" id="IPR000242">
    <property type="entry name" value="PTP_cat"/>
</dbReference>
<dbReference type="AlphaFoldDB" id="A0A2A2JVX9"/>
<proteinExistence type="predicted"/>
<dbReference type="Gene3D" id="3.90.190.10">
    <property type="entry name" value="Protein tyrosine phosphatase superfamily"/>
    <property type="match status" value="1"/>
</dbReference>
<dbReference type="Proteomes" id="UP000218231">
    <property type="component" value="Unassembled WGS sequence"/>
</dbReference>
<feature type="region of interest" description="Disordered" evidence="1">
    <location>
        <begin position="49"/>
        <end position="84"/>
    </location>
</feature>
<gene>
    <name evidence="3" type="ORF">WR25_00971</name>
</gene>